<dbReference type="GO" id="GO:0005975">
    <property type="term" value="P:carbohydrate metabolic process"/>
    <property type="evidence" value="ECO:0007669"/>
    <property type="project" value="UniProtKB-ARBA"/>
</dbReference>
<evidence type="ECO:0000256" key="2">
    <source>
        <dbReference type="SAM" id="SignalP"/>
    </source>
</evidence>
<protein>
    <submittedName>
        <fullName evidence="4">Putative secreted protein (Por secretion system target)</fullName>
    </submittedName>
</protein>
<evidence type="ECO:0000313" key="4">
    <source>
        <dbReference type="EMBL" id="TDP60376.1"/>
    </source>
</evidence>
<dbReference type="EMBL" id="SNXR01000012">
    <property type="protein sequence ID" value="TDP60376.1"/>
    <property type="molecule type" value="Genomic_DNA"/>
</dbReference>
<gene>
    <name evidence="4" type="ORF">BC748_1365</name>
</gene>
<proteinExistence type="predicted"/>
<name>A0A4R6QEE9_9FLAO</name>
<accession>A0A4R6QEE9</accession>
<dbReference type="NCBIfam" id="TIGR04183">
    <property type="entry name" value="Por_Secre_tail"/>
    <property type="match status" value="1"/>
</dbReference>
<dbReference type="Gene3D" id="2.60.120.200">
    <property type="match status" value="2"/>
</dbReference>
<dbReference type="InterPro" id="IPR026444">
    <property type="entry name" value="Secre_tail"/>
</dbReference>
<dbReference type="Proteomes" id="UP000295260">
    <property type="component" value="Unassembled WGS sequence"/>
</dbReference>
<dbReference type="Pfam" id="PF13385">
    <property type="entry name" value="Laminin_G_3"/>
    <property type="match status" value="2"/>
</dbReference>
<reference evidence="4 5" key="1">
    <citation type="submission" date="2019-03" db="EMBL/GenBank/DDBJ databases">
        <title>Genomic Encyclopedia of Archaeal and Bacterial Type Strains, Phase II (KMG-II): from individual species to whole genera.</title>
        <authorList>
            <person name="Goeker M."/>
        </authorList>
    </citation>
    <scope>NUCLEOTIDE SEQUENCE [LARGE SCALE GENOMIC DNA]</scope>
    <source>
        <strain evidence="4 5">DSM 25687</strain>
    </source>
</reference>
<keyword evidence="5" id="KW-1185">Reference proteome</keyword>
<dbReference type="SUPFAM" id="SSF49899">
    <property type="entry name" value="Concanavalin A-like lectins/glucanases"/>
    <property type="match status" value="2"/>
</dbReference>
<comment type="caution">
    <text evidence="4">The sequence shown here is derived from an EMBL/GenBank/DDBJ whole genome shotgun (WGS) entry which is preliminary data.</text>
</comment>
<feature type="domain" description="Secretion system C-terminal sorting" evidence="3">
    <location>
        <begin position="554"/>
        <end position="620"/>
    </location>
</feature>
<dbReference type="AlphaFoldDB" id="A0A4R6QEE9"/>
<dbReference type="Pfam" id="PF18962">
    <property type="entry name" value="Por_Secre_tail"/>
    <property type="match status" value="1"/>
</dbReference>
<organism evidence="4 5">
    <name type="scientific">Flavobacterium dankookense</name>
    <dbReference type="NCBI Taxonomy" id="706186"/>
    <lineage>
        <taxon>Bacteria</taxon>
        <taxon>Pseudomonadati</taxon>
        <taxon>Bacteroidota</taxon>
        <taxon>Flavobacteriia</taxon>
        <taxon>Flavobacteriales</taxon>
        <taxon>Flavobacteriaceae</taxon>
        <taxon>Flavobacterium</taxon>
    </lineage>
</organism>
<evidence type="ECO:0000313" key="5">
    <source>
        <dbReference type="Proteomes" id="UP000295260"/>
    </source>
</evidence>
<feature type="chain" id="PRO_5020560262" evidence="2">
    <location>
        <begin position="19"/>
        <end position="621"/>
    </location>
</feature>
<feature type="signal peptide" evidence="2">
    <location>
        <begin position="1"/>
        <end position="18"/>
    </location>
</feature>
<evidence type="ECO:0000259" key="3">
    <source>
        <dbReference type="Pfam" id="PF18962"/>
    </source>
</evidence>
<dbReference type="InterPro" id="IPR013320">
    <property type="entry name" value="ConA-like_dom_sf"/>
</dbReference>
<sequence>MKRVLLITTLITSTLIFAQVPTNGLISYFNFENTLNSNSPTHSFTNGTTTNITYNTGYYGQGVSYTGAETLVNSTISSAITSQAKYTIAWWEFRPIGVPTNYSTSFELGETNYYRATNSSGCYAPTYYPNRYEFGLLDGPAYRCLTLQEQATLAGSWVHHAVVHNGTSVSYYLNGALSINTWLLNYSGLNLATNKFTFGGGTNGGVINTAKCMNGKLDELYVYNRELSAAEILAVKNSSVGILQTPVISNVASLFISSSATVSYTINASGLATTSVIKYGNSSTALTNQVTGGNASGNSNTNLSTSISGLSSSNTYYYQIEATNADGTTVSPIYTLSYNLIQKFPFDNSLNNENNTISLSPLSTSPTFVDNRFSQPNKAVFINNQQMNASISNLPQGNAQRTVSFWMKRVTDQNHLVFAWGTPATNQAYGMLINAGSGNLNYYGWGNDFVITGLGHNSSWSHYVLTFNGTSASAYKDGTLLGTSSRAWNSTGTNLIFGNYAGGSSASSISLNAHIDDFEIYNIALSSSEVIALYNNQSVLSNQDFNSNNLKATIYPNPTSDNFSIEMENEVKSVEIYSLQGHKVMTASSKEINVSNLSKGIYLIRIEDSNNAIATQKLIIK</sequence>
<keyword evidence="1 2" id="KW-0732">Signal</keyword>
<dbReference type="RefSeq" id="WP_133532650.1">
    <property type="nucleotide sequence ID" value="NZ_SNXR01000012.1"/>
</dbReference>
<dbReference type="OrthoDB" id="8737820at2"/>
<dbReference type="GO" id="GO:0004553">
    <property type="term" value="F:hydrolase activity, hydrolyzing O-glycosyl compounds"/>
    <property type="evidence" value="ECO:0007669"/>
    <property type="project" value="UniProtKB-ARBA"/>
</dbReference>
<evidence type="ECO:0000256" key="1">
    <source>
        <dbReference type="ARBA" id="ARBA00022729"/>
    </source>
</evidence>